<dbReference type="EMBL" id="RCMI01001668">
    <property type="protein sequence ID" value="KAG2882338.1"/>
    <property type="molecule type" value="Genomic_DNA"/>
</dbReference>
<dbReference type="Proteomes" id="UP000251314">
    <property type="component" value="Unassembled WGS sequence"/>
</dbReference>
<keyword evidence="8" id="KW-1185">Reference proteome</keyword>
<sequence>MCHAETCSCEAIPDVELALQFYINQQLMNLTALLLEVVGVPTQNYRHGDHLGGLHRTRRVLSK</sequence>
<dbReference type="EMBL" id="MJFZ01000416">
    <property type="protein sequence ID" value="RAW29635.1"/>
    <property type="molecule type" value="Genomic_DNA"/>
</dbReference>
<dbReference type="Proteomes" id="UP000760860">
    <property type="component" value="Unassembled WGS sequence"/>
</dbReference>
<dbReference type="EMBL" id="RCMV01002177">
    <property type="protein sequence ID" value="KAG3203989.1"/>
    <property type="molecule type" value="Genomic_DNA"/>
</dbReference>
<evidence type="ECO:0000313" key="4">
    <source>
        <dbReference type="EMBL" id="KAG2886056.1"/>
    </source>
</evidence>
<organism evidence="7 8">
    <name type="scientific">Phytophthora cactorum</name>
    <dbReference type="NCBI Taxonomy" id="29920"/>
    <lineage>
        <taxon>Eukaryota</taxon>
        <taxon>Sar</taxon>
        <taxon>Stramenopiles</taxon>
        <taxon>Oomycota</taxon>
        <taxon>Peronosporomycetes</taxon>
        <taxon>Peronosporales</taxon>
        <taxon>Peronosporaceae</taxon>
        <taxon>Phytophthora</taxon>
    </lineage>
</organism>
<dbReference type="VEuPathDB" id="FungiDB:PC110_g14000"/>
<reference evidence="7 8" key="1">
    <citation type="submission" date="2018-01" db="EMBL/GenBank/DDBJ databases">
        <title>Draft genome of the strawberry crown rot pathogen Phytophthora cactorum.</title>
        <authorList>
            <person name="Armitage A.D."/>
            <person name="Lysoe E."/>
            <person name="Nellist C.F."/>
            <person name="Harrison R.J."/>
            <person name="Brurberg M.B."/>
        </authorList>
    </citation>
    <scope>NUCLEOTIDE SEQUENCE [LARGE SCALE GENOMIC DNA]</scope>
    <source>
        <strain evidence="7 8">10300</strain>
    </source>
</reference>
<name>A0A329RYU9_9STRA</name>
<evidence type="ECO:0000313" key="5">
    <source>
        <dbReference type="EMBL" id="KAG2953461.1"/>
    </source>
</evidence>
<dbReference type="Proteomes" id="UP000735874">
    <property type="component" value="Unassembled WGS sequence"/>
</dbReference>
<dbReference type="AlphaFoldDB" id="A0A329RYU9"/>
<protein>
    <recommendedName>
        <fullName evidence="1">CRIB domain-containing protein</fullName>
    </recommendedName>
</protein>
<gene>
    <name evidence="7" type="ORF">PC110_g14000</name>
    <name evidence="2" type="ORF">PC113_g22189</name>
    <name evidence="3" type="ORF">PC115_g21950</name>
    <name evidence="4" type="ORF">PC117_g25438</name>
    <name evidence="5" type="ORF">PC118_g24966</name>
    <name evidence="6" type="ORF">PC129_g22652</name>
</gene>
<evidence type="ECO:0000259" key="1">
    <source>
        <dbReference type="PROSITE" id="PS50108"/>
    </source>
</evidence>
<dbReference type="Proteomes" id="UP000736787">
    <property type="component" value="Unassembled WGS sequence"/>
</dbReference>
<evidence type="ECO:0000313" key="6">
    <source>
        <dbReference type="EMBL" id="KAG3203989.1"/>
    </source>
</evidence>
<comment type="caution">
    <text evidence="7">The sequence shown here is derived from an EMBL/GenBank/DDBJ whole genome shotgun (WGS) entry which is preliminary data.</text>
</comment>
<dbReference type="PROSITE" id="PS50108">
    <property type="entry name" value="CRIB"/>
    <property type="match status" value="1"/>
</dbReference>
<dbReference type="EMBL" id="RCMK01001975">
    <property type="protein sequence ID" value="KAG2886056.1"/>
    <property type="molecule type" value="Genomic_DNA"/>
</dbReference>
<evidence type="ECO:0000313" key="7">
    <source>
        <dbReference type="EMBL" id="RAW29635.1"/>
    </source>
</evidence>
<evidence type="ECO:0000313" key="3">
    <source>
        <dbReference type="EMBL" id="KAG2882338.1"/>
    </source>
</evidence>
<dbReference type="Proteomes" id="UP000774804">
    <property type="component" value="Unassembled WGS sequence"/>
</dbReference>
<dbReference type="EMBL" id="RCMG01001614">
    <property type="protein sequence ID" value="KAG2823392.1"/>
    <property type="molecule type" value="Genomic_DNA"/>
</dbReference>
<feature type="domain" description="CRIB" evidence="1">
    <location>
        <begin position="38"/>
        <end position="52"/>
    </location>
</feature>
<evidence type="ECO:0000313" key="2">
    <source>
        <dbReference type="EMBL" id="KAG2823392.1"/>
    </source>
</evidence>
<dbReference type="EMBL" id="RCML01003669">
    <property type="protein sequence ID" value="KAG2953461.1"/>
    <property type="molecule type" value="Genomic_DNA"/>
</dbReference>
<dbReference type="OrthoDB" id="10469586at2759"/>
<accession>A0A329RYU9</accession>
<dbReference type="Proteomes" id="UP000697107">
    <property type="component" value="Unassembled WGS sequence"/>
</dbReference>
<reference evidence="6" key="2">
    <citation type="submission" date="2018-05" db="EMBL/GenBank/DDBJ databases">
        <title>Effector identification in a new, highly contiguous assembly of the strawberry crown rot pathogen Phytophthora cactorum.</title>
        <authorList>
            <person name="Armitage A.D."/>
            <person name="Nellist C.F."/>
            <person name="Bates H."/>
            <person name="Vickerstaff R.J."/>
            <person name="Harrison R.J."/>
        </authorList>
    </citation>
    <scope>NUCLEOTIDE SEQUENCE</scope>
    <source>
        <strain evidence="2">15-7</strain>
        <strain evidence="3">4032</strain>
        <strain evidence="4">4040</strain>
        <strain evidence="5">P415</strain>
        <strain evidence="6">P421</strain>
    </source>
</reference>
<proteinExistence type="predicted"/>
<evidence type="ECO:0000313" key="8">
    <source>
        <dbReference type="Proteomes" id="UP000251314"/>
    </source>
</evidence>
<dbReference type="InterPro" id="IPR000095">
    <property type="entry name" value="CRIB_dom"/>
</dbReference>